<evidence type="ECO:0008006" key="4">
    <source>
        <dbReference type="Google" id="ProtNLM"/>
    </source>
</evidence>
<dbReference type="InParanoid" id="A0A0V1B7L6"/>
<keyword evidence="3" id="KW-1185">Reference proteome</keyword>
<reference evidence="2 3" key="1">
    <citation type="submission" date="2015-01" db="EMBL/GenBank/DDBJ databases">
        <title>Evolution of Trichinella species and genotypes.</title>
        <authorList>
            <person name="Korhonen P.K."/>
            <person name="Edoardo P."/>
            <person name="Giuseppe L.R."/>
            <person name="Gasser R.B."/>
        </authorList>
    </citation>
    <scope>NUCLEOTIDE SEQUENCE [LARGE SCALE GENOMIC DNA]</scope>
    <source>
        <strain evidence="2">ISS3</strain>
    </source>
</reference>
<comment type="caution">
    <text evidence="2">The sequence shown here is derived from an EMBL/GenBank/DDBJ whole genome shotgun (WGS) entry which is preliminary data.</text>
</comment>
<evidence type="ECO:0000313" key="2">
    <source>
        <dbReference type="EMBL" id="KRY32978.1"/>
    </source>
</evidence>
<protein>
    <recommendedName>
        <fullName evidence="4">Secreted protein</fullName>
    </recommendedName>
</protein>
<dbReference type="EMBL" id="JYDH01000089">
    <property type="protein sequence ID" value="KRY32978.1"/>
    <property type="molecule type" value="Genomic_DNA"/>
</dbReference>
<feature type="chain" id="PRO_5006875023" description="Secreted protein" evidence="1">
    <location>
        <begin position="28"/>
        <end position="75"/>
    </location>
</feature>
<keyword evidence="1" id="KW-0732">Signal</keyword>
<accession>A0A0V1B7L6</accession>
<gene>
    <name evidence="2" type="ORF">T01_14433</name>
</gene>
<dbReference type="AlphaFoldDB" id="A0A0V1B7L6"/>
<proteinExistence type="predicted"/>
<sequence length="75" mass="8105">MISAPLISRWSFGVLVLMAASPGRCMGLSDPNPVPPDAKRPIWLAVRGYCSCSTRNLWAPAHEQVTPTRSVSLPS</sequence>
<dbReference type="OrthoDB" id="5933528at2759"/>
<evidence type="ECO:0000313" key="3">
    <source>
        <dbReference type="Proteomes" id="UP000054776"/>
    </source>
</evidence>
<feature type="signal peptide" evidence="1">
    <location>
        <begin position="1"/>
        <end position="27"/>
    </location>
</feature>
<evidence type="ECO:0000256" key="1">
    <source>
        <dbReference type="SAM" id="SignalP"/>
    </source>
</evidence>
<name>A0A0V1B7L6_TRISP</name>
<organism evidence="2 3">
    <name type="scientific">Trichinella spiralis</name>
    <name type="common">Trichina worm</name>
    <dbReference type="NCBI Taxonomy" id="6334"/>
    <lineage>
        <taxon>Eukaryota</taxon>
        <taxon>Metazoa</taxon>
        <taxon>Ecdysozoa</taxon>
        <taxon>Nematoda</taxon>
        <taxon>Enoplea</taxon>
        <taxon>Dorylaimia</taxon>
        <taxon>Trichinellida</taxon>
        <taxon>Trichinellidae</taxon>
        <taxon>Trichinella</taxon>
    </lineage>
</organism>
<dbReference type="Proteomes" id="UP000054776">
    <property type="component" value="Unassembled WGS sequence"/>
</dbReference>